<evidence type="ECO:0000256" key="8">
    <source>
        <dbReference type="ARBA" id="ARBA00022919"/>
    </source>
</evidence>
<dbReference type="Gene3D" id="3.40.640.10">
    <property type="entry name" value="Type I PLP-dependent aspartate aminotransferase-like (Major domain)"/>
    <property type="match status" value="1"/>
</dbReference>
<dbReference type="Gene3D" id="6.10.140.2150">
    <property type="match status" value="1"/>
</dbReference>
<evidence type="ECO:0000256" key="12">
    <source>
        <dbReference type="ARBA" id="ARBA00023239"/>
    </source>
</evidence>
<dbReference type="InterPro" id="IPR015422">
    <property type="entry name" value="PyrdxlP-dep_Trfase_small"/>
</dbReference>
<dbReference type="GO" id="GO:0016020">
    <property type="term" value="C:membrane"/>
    <property type="evidence" value="ECO:0007669"/>
    <property type="project" value="GOC"/>
</dbReference>
<dbReference type="InterPro" id="IPR015421">
    <property type="entry name" value="PyrdxlP-dep_Trfase_major"/>
</dbReference>
<evidence type="ECO:0000256" key="15">
    <source>
        <dbReference type="RuleBase" id="RU000382"/>
    </source>
</evidence>
<dbReference type="AlphaFoldDB" id="A0A017T0P9"/>
<keyword evidence="12 15" id="KW-0456">Lyase</keyword>
<dbReference type="PANTHER" id="PTHR42735:SF6">
    <property type="entry name" value="SPHINGOSINE-1-PHOSPHATE LYASE 1"/>
    <property type="match status" value="1"/>
</dbReference>
<dbReference type="GO" id="GO:0006665">
    <property type="term" value="P:sphingolipid metabolic process"/>
    <property type="evidence" value="ECO:0007669"/>
    <property type="project" value="UniProtKB-KW"/>
</dbReference>
<dbReference type="RefSeq" id="WP_044246942.1">
    <property type="nucleotide sequence ID" value="NZ_ASRX01000054.1"/>
</dbReference>
<keyword evidence="7 14" id="KW-0663">Pyridoxal phosphate</keyword>
<dbReference type="Pfam" id="PF00282">
    <property type="entry name" value="Pyridoxal_deC"/>
    <property type="match status" value="1"/>
</dbReference>
<accession>A0A017T0P9</accession>
<dbReference type="Gene3D" id="3.90.1150.10">
    <property type="entry name" value="Aspartate Aminotransferase, domain 1"/>
    <property type="match status" value="1"/>
</dbReference>
<keyword evidence="10" id="KW-0443">Lipid metabolism</keyword>
<evidence type="ECO:0000256" key="14">
    <source>
        <dbReference type="PIRSR" id="PIRSR602129-50"/>
    </source>
</evidence>
<comment type="subcellular location">
    <subcellularLocation>
        <location evidence="2">Endoplasmic reticulum membrane</location>
        <topology evidence="2">Single-pass membrane protein</topology>
    </subcellularLocation>
</comment>
<protein>
    <submittedName>
        <fullName evidence="16">Sphingosine-1-phosphate lyase</fullName>
    </submittedName>
</protein>
<keyword evidence="5" id="KW-0812">Transmembrane</keyword>
<dbReference type="InterPro" id="IPR015424">
    <property type="entry name" value="PyrdxlP-dep_Trfase"/>
</dbReference>
<comment type="pathway">
    <text evidence="4">Sphingolipid metabolism.</text>
</comment>
<comment type="cofactor">
    <cofactor evidence="1 14 15">
        <name>pyridoxal 5'-phosphate</name>
        <dbReference type="ChEBI" id="CHEBI:597326"/>
    </cofactor>
</comment>
<keyword evidence="8" id="KW-0746">Sphingolipid metabolism</keyword>
<dbReference type="EMBL" id="ASRX01000054">
    <property type="protein sequence ID" value="EYF02839.1"/>
    <property type="molecule type" value="Genomic_DNA"/>
</dbReference>
<dbReference type="GO" id="GO:0030170">
    <property type="term" value="F:pyridoxal phosphate binding"/>
    <property type="evidence" value="ECO:0007669"/>
    <property type="project" value="InterPro"/>
</dbReference>
<keyword evidence="6" id="KW-0256">Endoplasmic reticulum</keyword>
<dbReference type="InterPro" id="IPR002129">
    <property type="entry name" value="PyrdxlP-dep_de-COase"/>
</dbReference>
<evidence type="ECO:0000256" key="10">
    <source>
        <dbReference type="ARBA" id="ARBA00023098"/>
    </source>
</evidence>
<keyword evidence="17" id="KW-1185">Reference proteome</keyword>
<evidence type="ECO:0000256" key="1">
    <source>
        <dbReference type="ARBA" id="ARBA00001933"/>
    </source>
</evidence>
<evidence type="ECO:0000256" key="2">
    <source>
        <dbReference type="ARBA" id="ARBA00004389"/>
    </source>
</evidence>
<comment type="caution">
    <text evidence="16">The sequence shown here is derived from an EMBL/GenBank/DDBJ whole genome shotgun (WGS) entry which is preliminary data.</text>
</comment>
<dbReference type="eggNOG" id="COG0076">
    <property type="taxonomic scope" value="Bacteria"/>
</dbReference>
<keyword evidence="11" id="KW-0472">Membrane</keyword>
<evidence type="ECO:0000256" key="6">
    <source>
        <dbReference type="ARBA" id="ARBA00022824"/>
    </source>
</evidence>
<dbReference type="GO" id="GO:0016830">
    <property type="term" value="F:carbon-carbon lyase activity"/>
    <property type="evidence" value="ECO:0007669"/>
    <property type="project" value="InterPro"/>
</dbReference>
<evidence type="ECO:0000256" key="3">
    <source>
        <dbReference type="ARBA" id="ARBA00004760"/>
    </source>
</evidence>
<evidence type="ECO:0000313" key="17">
    <source>
        <dbReference type="Proteomes" id="UP000019678"/>
    </source>
</evidence>
<evidence type="ECO:0000313" key="16">
    <source>
        <dbReference type="EMBL" id="EYF02839.1"/>
    </source>
</evidence>
<evidence type="ECO:0000256" key="13">
    <source>
        <dbReference type="ARBA" id="ARBA00038302"/>
    </source>
</evidence>
<sequence length="477" mass="51534">MSFPAEGRSPADLLAALEQKKARDVPWAKGRVFAYIYDAGPEAMQLVKAANALFLTENGLDPTSFPSVLEMERDVIAAAIDLMNGGPGAKGSMTSGGTESILLSVKTARDHARAVRPEIQKPEVVLPETTHPAFFKACAYFDVKPVVVPVDPSTFCASPSAMEAAITPDTIMIVGSAPSYALGVIDPIRELGEIALKHKLLFHVDCCVGGMYLPFARRLGHEIPDFDLSVPGVTQLSLDFHKYGYAAKGASAILYKDGDLRKYQIFAWSGWIGYTIVNPTVQSSKSGGPIAACWAILHHLGMAGYLDLVRRTQAAAERLREGLADIPGIEVLGEPRMNMLSFASRTVDVFALAEDMKERGWYIQPQFGFSSCPPNIHLSVGAGNAPNVEAFLVDLREAVAARGAREPAADAVELPAPLLALFQDPPPDLFDKLASMIGTDGTTMPSRMDGINNLMNAIPPAVRDRLLVEYIHRLYAR</sequence>
<evidence type="ECO:0000256" key="11">
    <source>
        <dbReference type="ARBA" id="ARBA00023136"/>
    </source>
</evidence>
<dbReference type="STRING" id="1192034.CAP_6419"/>
<evidence type="ECO:0000256" key="5">
    <source>
        <dbReference type="ARBA" id="ARBA00022692"/>
    </source>
</evidence>
<gene>
    <name evidence="16" type="ORF">CAP_6419</name>
</gene>
<keyword evidence="9" id="KW-1133">Transmembrane helix</keyword>
<proteinExistence type="inferred from homology"/>
<dbReference type="GO" id="GO:0019752">
    <property type="term" value="P:carboxylic acid metabolic process"/>
    <property type="evidence" value="ECO:0007669"/>
    <property type="project" value="InterPro"/>
</dbReference>
<dbReference type="FunFam" id="3.40.640.10:FF:000020">
    <property type="entry name" value="sphingosine-1-phosphate lyase 1"/>
    <property type="match status" value="1"/>
</dbReference>
<dbReference type="Proteomes" id="UP000019678">
    <property type="component" value="Unassembled WGS sequence"/>
</dbReference>
<dbReference type="InterPro" id="IPR050477">
    <property type="entry name" value="GrpII_AminoAcid_Decarb"/>
</dbReference>
<evidence type="ECO:0000256" key="4">
    <source>
        <dbReference type="ARBA" id="ARBA00004991"/>
    </source>
</evidence>
<comment type="similarity">
    <text evidence="13">Belongs to the group II decarboxylase family. Sphingosine-1-phosphate lyase subfamily.</text>
</comment>
<feature type="modified residue" description="N6-(pyridoxal phosphate)lysine" evidence="14">
    <location>
        <position position="242"/>
    </location>
</feature>
<dbReference type="SUPFAM" id="SSF53383">
    <property type="entry name" value="PLP-dependent transferases"/>
    <property type="match status" value="1"/>
</dbReference>
<dbReference type="OrthoDB" id="9803665at2"/>
<reference evidence="16 17" key="1">
    <citation type="submission" date="2013-05" db="EMBL/GenBank/DDBJ databases">
        <title>Genome assembly of Chondromyces apiculatus DSM 436.</title>
        <authorList>
            <person name="Sharma G."/>
            <person name="Khatri I."/>
            <person name="Kaur C."/>
            <person name="Mayilraj S."/>
            <person name="Subramanian S."/>
        </authorList>
    </citation>
    <scope>NUCLEOTIDE SEQUENCE [LARGE SCALE GENOMIC DNA]</scope>
    <source>
        <strain evidence="16 17">DSM 436</strain>
    </source>
</reference>
<organism evidence="16 17">
    <name type="scientific">Chondromyces apiculatus DSM 436</name>
    <dbReference type="NCBI Taxonomy" id="1192034"/>
    <lineage>
        <taxon>Bacteria</taxon>
        <taxon>Pseudomonadati</taxon>
        <taxon>Myxococcota</taxon>
        <taxon>Polyangia</taxon>
        <taxon>Polyangiales</taxon>
        <taxon>Polyangiaceae</taxon>
        <taxon>Chondromyces</taxon>
    </lineage>
</organism>
<name>A0A017T0P9_9BACT</name>
<comment type="pathway">
    <text evidence="3">Lipid metabolism; sphingolipid metabolism.</text>
</comment>
<dbReference type="PANTHER" id="PTHR42735">
    <property type="match status" value="1"/>
</dbReference>
<evidence type="ECO:0000256" key="7">
    <source>
        <dbReference type="ARBA" id="ARBA00022898"/>
    </source>
</evidence>
<evidence type="ECO:0000256" key="9">
    <source>
        <dbReference type="ARBA" id="ARBA00022989"/>
    </source>
</evidence>